<dbReference type="Proteomes" id="UP001499942">
    <property type="component" value="Unassembled WGS sequence"/>
</dbReference>
<organism evidence="2 3">
    <name type="scientific">Streptomyces gobitricini</name>
    <dbReference type="NCBI Taxonomy" id="68211"/>
    <lineage>
        <taxon>Bacteria</taxon>
        <taxon>Bacillati</taxon>
        <taxon>Actinomycetota</taxon>
        <taxon>Actinomycetes</taxon>
        <taxon>Kitasatosporales</taxon>
        <taxon>Streptomycetaceae</taxon>
        <taxon>Streptomyces</taxon>
    </lineage>
</organism>
<feature type="region of interest" description="Disordered" evidence="1">
    <location>
        <begin position="1"/>
        <end position="27"/>
    </location>
</feature>
<sequence length="81" mass="8486">MRPVQQAPGRQGLGVPARGHGRDAQLCGEVRDPGRAALPHQGEQTVVTFNSTLAHGKIPSGCGGSVERRPSSDPESPRKHG</sequence>
<gene>
    <name evidence="2" type="ORF">GCM10010393_39240</name>
</gene>
<feature type="compositionally biased region" description="Basic and acidic residues" evidence="1">
    <location>
        <begin position="66"/>
        <end position="81"/>
    </location>
</feature>
<keyword evidence="3" id="KW-1185">Reference proteome</keyword>
<comment type="caution">
    <text evidence="2">The sequence shown here is derived from an EMBL/GenBank/DDBJ whole genome shotgun (WGS) entry which is preliminary data.</text>
</comment>
<protein>
    <submittedName>
        <fullName evidence="2">Uncharacterized protein</fullName>
    </submittedName>
</protein>
<accession>A0ABP5ZVQ0</accession>
<name>A0ABP5ZVQ0_9ACTN</name>
<dbReference type="EMBL" id="BAAASR010000021">
    <property type="protein sequence ID" value="GAA2502954.1"/>
    <property type="molecule type" value="Genomic_DNA"/>
</dbReference>
<evidence type="ECO:0000313" key="3">
    <source>
        <dbReference type="Proteomes" id="UP001499942"/>
    </source>
</evidence>
<evidence type="ECO:0000313" key="2">
    <source>
        <dbReference type="EMBL" id="GAA2502954.1"/>
    </source>
</evidence>
<feature type="region of interest" description="Disordered" evidence="1">
    <location>
        <begin position="56"/>
        <end position="81"/>
    </location>
</feature>
<evidence type="ECO:0000256" key="1">
    <source>
        <dbReference type="SAM" id="MobiDB-lite"/>
    </source>
</evidence>
<proteinExistence type="predicted"/>
<reference evidence="3" key="1">
    <citation type="journal article" date="2019" name="Int. J. Syst. Evol. Microbiol.">
        <title>The Global Catalogue of Microorganisms (GCM) 10K type strain sequencing project: providing services to taxonomists for standard genome sequencing and annotation.</title>
        <authorList>
            <consortium name="The Broad Institute Genomics Platform"/>
            <consortium name="The Broad Institute Genome Sequencing Center for Infectious Disease"/>
            <person name="Wu L."/>
            <person name="Ma J."/>
        </authorList>
    </citation>
    <scope>NUCLEOTIDE SEQUENCE [LARGE SCALE GENOMIC DNA]</scope>
    <source>
        <strain evidence="3">JCM 5062</strain>
    </source>
</reference>